<dbReference type="EMBL" id="UOFH01000084">
    <property type="protein sequence ID" value="VAW59478.1"/>
    <property type="molecule type" value="Genomic_DNA"/>
</dbReference>
<dbReference type="InterPro" id="IPR047650">
    <property type="entry name" value="Transpos_IS110"/>
</dbReference>
<name>A0A3B0WTP9_9ZZZZ</name>
<protein>
    <submittedName>
        <fullName evidence="3">Mobile element protein</fullName>
    </submittedName>
</protein>
<dbReference type="Pfam" id="PF02371">
    <property type="entry name" value="Transposase_20"/>
    <property type="match status" value="1"/>
</dbReference>
<organism evidence="3">
    <name type="scientific">hydrothermal vent metagenome</name>
    <dbReference type="NCBI Taxonomy" id="652676"/>
    <lineage>
        <taxon>unclassified sequences</taxon>
        <taxon>metagenomes</taxon>
        <taxon>ecological metagenomes</taxon>
    </lineage>
</organism>
<sequence length="338" mass="38306">MKLYCGIDLHSNNSVVVILDEKDKVIYQKKLDNNLALILQQLSIYKSKISAIAIESTFNWYWLVDGLIEAGYTVKLVNTAAVQTYSGLKHTDDKDDARWLAHLMRLKILPTGFIYPKEERAVRDLLRKRSQLVRQSTTNILSLQNILARNTAQSLSSYKIKKLDDEQAEKLINDPNITLSLKSNLNIIRCLQSSINEIETAVLKQTRIRKEFKKLLTVAGIGKILGLTIMLESGDMNRFAKVGNFSSYCRCVKSERFSNGKKKGEGNRKNGNKYLAWAFIEAANFAVRYNGKIKSFYQKKKAKTNGIIAIKAVANKLARACYHILKDQVAFDVNKAFA</sequence>
<gene>
    <name evidence="3" type="ORF">MNBD_GAMMA08-1796</name>
</gene>
<dbReference type="GO" id="GO:0003677">
    <property type="term" value="F:DNA binding"/>
    <property type="evidence" value="ECO:0007669"/>
    <property type="project" value="InterPro"/>
</dbReference>
<dbReference type="GO" id="GO:0006313">
    <property type="term" value="P:DNA transposition"/>
    <property type="evidence" value="ECO:0007669"/>
    <property type="project" value="InterPro"/>
</dbReference>
<dbReference type="Pfam" id="PF01548">
    <property type="entry name" value="DEDD_Tnp_IS110"/>
    <property type="match status" value="1"/>
</dbReference>
<evidence type="ECO:0000313" key="3">
    <source>
        <dbReference type="EMBL" id="VAW59478.1"/>
    </source>
</evidence>
<dbReference type="PANTHER" id="PTHR33055:SF15">
    <property type="entry name" value="TRANSPOSASE-RELATED"/>
    <property type="match status" value="1"/>
</dbReference>
<feature type="domain" description="Transposase IS110-like N-terminal" evidence="1">
    <location>
        <begin position="5"/>
        <end position="148"/>
    </location>
</feature>
<dbReference type="AlphaFoldDB" id="A0A3B0WTP9"/>
<feature type="domain" description="Transposase IS116/IS110/IS902 C-terminal" evidence="2">
    <location>
        <begin position="214"/>
        <end position="298"/>
    </location>
</feature>
<dbReference type="NCBIfam" id="NF033542">
    <property type="entry name" value="transpos_IS110"/>
    <property type="match status" value="1"/>
</dbReference>
<accession>A0A3B0WTP9</accession>
<dbReference type="GO" id="GO:0004803">
    <property type="term" value="F:transposase activity"/>
    <property type="evidence" value="ECO:0007669"/>
    <property type="project" value="InterPro"/>
</dbReference>
<dbReference type="PANTHER" id="PTHR33055">
    <property type="entry name" value="TRANSPOSASE FOR INSERTION SEQUENCE ELEMENT IS1111A"/>
    <property type="match status" value="1"/>
</dbReference>
<evidence type="ECO:0000259" key="2">
    <source>
        <dbReference type="Pfam" id="PF02371"/>
    </source>
</evidence>
<dbReference type="InterPro" id="IPR003346">
    <property type="entry name" value="Transposase_20"/>
</dbReference>
<evidence type="ECO:0000259" key="1">
    <source>
        <dbReference type="Pfam" id="PF01548"/>
    </source>
</evidence>
<reference evidence="3" key="1">
    <citation type="submission" date="2018-06" db="EMBL/GenBank/DDBJ databases">
        <authorList>
            <person name="Zhirakovskaya E."/>
        </authorList>
    </citation>
    <scope>NUCLEOTIDE SEQUENCE</scope>
</reference>
<proteinExistence type="predicted"/>
<dbReference type="InterPro" id="IPR002525">
    <property type="entry name" value="Transp_IS110-like_N"/>
</dbReference>